<organism evidence="4 5">
    <name type="scientific">Ophiophagus hannah</name>
    <name type="common">King cobra</name>
    <name type="synonym">Naja hannah</name>
    <dbReference type="NCBI Taxonomy" id="8665"/>
    <lineage>
        <taxon>Eukaryota</taxon>
        <taxon>Metazoa</taxon>
        <taxon>Chordata</taxon>
        <taxon>Craniata</taxon>
        <taxon>Vertebrata</taxon>
        <taxon>Euteleostomi</taxon>
        <taxon>Lepidosauria</taxon>
        <taxon>Squamata</taxon>
        <taxon>Bifurcata</taxon>
        <taxon>Unidentata</taxon>
        <taxon>Episquamata</taxon>
        <taxon>Toxicofera</taxon>
        <taxon>Serpentes</taxon>
        <taxon>Colubroidea</taxon>
        <taxon>Elapidae</taxon>
        <taxon>Elapinae</taxon>
        <taxon>Ophiophagus</taxon>
    </lineage>
</organism>
<dbReference type="InterPro" id="IPR029058">
    <property type="entry name" value="AB_hydrolase_fold"/>
</dbReference>
<feature type="non-terminal residue" evidence="4">
    <location>
        <position position="1"/>
    </location>
</feature>
<sequence>MGPKETESYDDDQEARSLSADNATEEDKMLSKVIMKYWANFARSGNPNGAGLVTWPRYDLSEQYLEVDLKQKVGRKLKEKAVAFWTKTLPEKVAKEKGRTEL</sequence>
<feature type="domain" description="Carboxylesterase type B" evidence="3">
    <location>
        <begin position="19"/>
        <end position="85"/>
    </location>
</feature>
<name>V8NT01_OPHHA</name>
<evidence type="ECO:0000313" key="5">
    <source>
        <dbReference type="Proteomes" id="UP000018936"/>
    </source>
</evidence>
<proteinExistence type="inferred from homology"/>
<protein>
    <recommendedName>
        <fullName evidence="3">Carboxylesterase type B domain-containing protein</fullName>
    </recommendedName>
</protein>
<dbReference type="InterPro" id="IPR002018">
    <property type="entry name" value="CarbesteraseB"/>
</dbReference>
<reference evidence="4 5" key="1">
    <citation type="journal article" date="2013" name="Proc. Natl. Acad. Sci. U.S.A.">
        <title>The king cobra genome reveals dynamic gene evolution and adaptation in the snake venom system.</title>
        <authorList>
            <person name="Vonk F.J."/>
            <person name="Casewell N.R."/>
            <person name="Henkel C.V."/>
            <person name="Heimberg A.M."/>
            <person name="Jansen H.J."/>
            <person name="McCleary R.J."/>
            <person name="Kerkkamp H.M."/>
            <person name="Vos R.A."/>
            <person name="Guerreiro I."/>
            <person name="Calvete J.J."/>
            <person name="Wuster W."/>
            <person name="Woods A.E."/>
            <person name="Logan J.M."/>
            <person name="Harrison R.A."/>
            <person name="Castoe T.A."/>
            <person name="de Koning A.P."/>
            <person name="Pollock D.D."/>
            <person name="Yandell M."/>
            <person name="Calderon D."/>
            <person name="Renjifo C."/>
            <person name="Currier R.B."/>
            <person name="Salgado D."/>
            <person name="Pla D."/>
            <person name="Sanz L."/>
            <person name="Hyder A.S."/>
            <person name="Ribeiro J.M."/>
            <person name="Arntzen J.W."/>
            <person name="van den Thillart G.E."/>
            <person name="Boetzer M."/>
            <person name="Pirovano W."/>
            <person name="Dirks R.P."/>
            <person name="Spaink H.P."/>
            <person name="Duboule D."/>
            <person name="McGlinn E."/>
            <person name="Kini R.M."/>
            <person name="Richardson M.K."/>
        </authorList>
    </citation>
    <scope>NUCLEOTIDE SEQUENCE</scope>
    <source>
        <tissue evidence="4">Blood</tissue>
    </source>
</reference>
<dbReference type="AlphaFoldDB" id="V8NT01"/>
<dbReference type="PANTHER" id="PTHR43903">
    <property type="entry name" value="NEUROLIGIN"/>
    <property type="match status" value="1"/>
</dbReference>
<dbReference type="SUPFAM" id="SSF53474">
    <property type="entry name" value="alpha/beta-Hydrolases"/>
    <property type="match status" value="1"/>
</dbReference>
<dbReference type="OrthoDB" id="3200163at2759"/>
<evidence type="ECO:0000256" key="2">
    <source>
        <dbReference type="SAM" id="MobiDB-lite"/>
    </source>
</evidence>
<dbReference type="EMBL" id="AZIM01001962">
    <property type="protein sequence ID" value="ETE65195.1"/>
    <property type="molecule type" value="Genomic_DNA"/>
</dbReference>
<dbReference type="Pfam" id="PF00135">
    <property type="entry name" value="COesterase"/>
    <property type="match status" value="1"/>
</dbReference>
<keyword evidence="5" id="KW-1185">Reference proteome</keyword>
<feature type="region of interest" description="Disordered" evidence="2">
    <location>
        <begin position="1"/>
        <end position="23"/>
    </location>
</feature>
<dbReference type="Gene3D" id="3.40.50.1820">
    <property type="entry name" value="alpha/beta hydrolase"/>
    <property type="match status" value="1"/>
</dbReference>
<evidence type="ECO:0000259" key="3">
    <source>
        <dbReference type="Pfam" id="PF00135"/>
    </source>
</evidence>
<evidence type="ECO:0000313" key="4">
    <source>
        <dbReference type="EMBL" id="ETE65195.1"/>
    </source>
</evidence>
<accession>V8NT01</accession>
<evidence type="ECO:0000256" key="1">
    <source>
        <dbReference type="ARBA" id="ARBA00005964"/>
    </source>
</evidence>
<comment type="similarity">
    <text evidence="1">Belongs to the type-B carboxylesterase/lipase family.</text>
</comment>
<gene>
    <name evidence="4" type="ORF">L345_09040</name>
</gene>
<comment type="caution">
    <text evidence="4">The sequence shown here is derived from an EMBL/GenBank/DDBJ whole genome shotgun (WGS) entry which is preliminary data.</text>
</comment>
<dbReference type="Proteomes" id="UP000018936">
    <property type="component" value="Unassembled WGS sequence"/>
</dbReference>
<dbReference type="InterPro" id="IPR051093">
    <property type="entry name" value="Neuroligin/BSAL"/>
</dbReference>